<keyword evidence="1" id="KW-1185">Reference proteome</keyword>
<organism evidence="1 2">
    <name type="scientific">Bactrocera dorsalis</name>
    <name type="common">Oriental fruit fly</name>
    <name type="synonym">Dacus dorsalis</name>
    <dbReference type="NCBI Taxonomy" id="27457"/>
    <lineage>
        <taxon>Eukaryota</taxon>
        <taxon>Metazoa</taxon>
        <taxon>Ecdysozoa</taxon>
        <taxon>Arthropoda</taxon>
        <taxon>Hexapoda</taxon>
        <taxon>Insecta</taxon>
        <taxon>Pterygota</taxon>
        <taxon>Neoptera</taxon>
        <taxon>Endopterygota</taxon>
        <taxon>Diptera</taxon>
        <taxon>Brachycera</taxon>
        <taxon>Muscomorpha</taxon>
        <taxon>Tephritoidea</taxon>
        <taxon>Tephritidae</taxon>
        <taxon>Bactrocera</taxon>
        <taxon>Bactrocera</taxon>
    </lineage>
</organism>
<gene>
    <name evidence="2" type="primary">LOC125775965</name>
</gene>
<reference evidence="2" key="2">
    <citation type="submission" date="2025-08" db="UniProtKB">
        <authorList>
            <consortium name="RefSeq"/>
        </authorList>
    </citation>
    <scope>IDENTIFICATION</scope>
    <source>
        <tissue evidence="2">Adult</tissue>
    </source>
</reference>
<sequence>MQTLNLVKTANLICCISGFPKQCVIWLSQPLLSGACVRLLSTVHRDVSGYCENDVESAQATAKLRLGGVPYVRMMPKLSTVAEKSSFLKCPVAGYPIDSIITEKDGVRMPMKNVFKTAPYSSRMCNVPPIRQPRLTLLATNPTTRRNGRWR</sequence>
<dbReference type="Proteomes" id="UP001652620">
    <property type="component" value="Chromosome 1"/>
</dbReference>
<proteinExistence type="predicted"/>
<reference evidence="1" key="1">
    <citation type="submission" date="2025-05" db="UniProtKB">
        <authorList>
            <consortium name="RefSeq"/>
        </authorList>
    </citation>
    <scope>NUCLEOTIDE SEQUENCE [LARGE SCALE GENOMIC DNA]</scope>
</reference>
<evidence type="ECO:0000313" key="1">
    <source>
        <dbReference type="Proteomes" id="UP001652620"/>
    </source>
</evidence>
<accession>A0ABM3J0W1</accession>
<dbReference type="RefSeq" id="XP_049302866.1">
    <property type="nucleotide sequence ID" value="XM_049446909.1"/>
</dbReference>
<dbReference type="GeneID" id="125775965"/>
<evidence type="ECO:0000313" key="2">
    <source>
        <dbReference type="RefSeq" id="XP_049302866.1"/>
    </source>
</evidence>
<protein>
    <submittedName>
        <fullName evidence="2">Down syndrome cell adhesion molecule-like protein Dscam2</fullName>
    </submittedName>
</protein>
<name>A0ABM3J0W1_BACDO</name>